<reference evidence="3" key="1">
    <citation type="submission" date="2020-05" db="EMBL/GenBank/DDBJ databases">
        <authorList>
            <person name="Chiriac C."/>
            <person name="Salcher M."/>
            <person name="Ghai R."/>
            <person name="Kavagutti S V."/>
        </authorList>
    </citation>
    <scope>NUCLEOTIDE SEQUENCE</scope>
</reference>
<dbReference type="EMBL" id="CAFBNH010000001">
    <property type="protein sequence ID" value="CAB4934528.1"/>
    <property type="molecule type" value="Genomic_DNA"/>
</dbReference>
<dbReference type="AlphaFoldDB" id="A0A6J6P8A6"/>
<evidence type="ECO:0000313" key="10">
    <source>
        <dbReference type="EMBL" id="CAB5072196.1"/>
    </source>
</evidence>
<dbReference type="EMBL" id="CAESAE010000003">
    <property type="protein sequence ID" value="CAB4335290.1"/>
    <property type="molecule type" value="Genomic_DNA"/>
</dbReference>
<evidence type="ECO:0000313" key="3">
    <source>
        <dbReference type="EMBL" id="CAB4692534.1"/>
    </source>
</evidence>
<dbReference type="EMBL" id="CAEZYM010000001">
    <property type="protein sequence ID" value="CAB4716206.1"/>
    <property type="molecule type" value="Genomic_DNA"/>
</dbReference>
<evidence type="ECO:0000313" key="8">
    <source>
        <dbReference type="EMBL" id="CAB4934528.1"/>
    </source>
</evidence>
<evidence type="ECO:0000259" key="1">
    <source>
        <dbReference type="Pfam" id="PF20254"/>
    </source>
</evidence>
<name>A0A6J6P8A6_9ZZZZ</name>
<dbReference type="EMBL" id="CAFBLD010000001">
    <property type="protein sequence ID" value="CAB4855607.1"/>
    <property type="molecule type" value="Genomic_DNA"/>
</dbReference>
<dbReference type="EMBL" id="CAFABH010000003">
    <property type="protein sequence ID" value="CAB4822374.1"/>
    <property type="molecule type" value="Genomic_DNA"/>
</dbReference>
<evidence type="ECO:0000313" key="5">
    <source>
        <dbReference type="EMBL" id="CAB4779124.1"/>
    </source>
</evidence>
<evidence type="ECO:0000313" key="7">
    <source>
        <dbReference type="EMBL" id="CAB4855607.1"/>
    </source>
</evidence>
<dbReference type="EMBL" id="CAFBOC010000001">
    <property type="protein sequence ID" value="CAB4968494.1"/>
    <property type="molecule type" value="Genomic_DNA"/>
</dbReference>
<protein>
    <submittedName>
        <fullName evidence="3">Unannotated protein</fullName>
    </submittedName>
</protein>
<dbReference type="EMBL" id="CAEZXO010000004">
    <property type="protein sequence ID" value="CAB4692534.1"/>
    <property type="molecule type" value="Genomic_DNA"/>
</dbReference>
<accession>A0A6J6P8A6</accession>
<dbReference type="InterPro" id="IPR046540">
    <property type="entry name" value="DMFA2_C"/>
</dbReference>
<sequence length="593" mass="65169">MQESNKAKHCVEASPFIPGQALAQRDIDLLRDDEVQISPEMLDANDLQVERVKEPVTRVHLKLSTTILYPVRSRAYLASLGLLAGLCFGPIASPSPAVAKDSCHWDTAPGWVARENQKTGEPSWDAGIAMEFAGDFSAQTKVKGIRKWLVRSLGPKTVEGWLDSTTASCGDHVGLHLSGNAAPITIKVYRMGFYGGASARLIEQSVTKPIPQYPSPTISSPPLSTVSTKWPVAWVFEITRETLPGQYLIRLDDHEGKSTFVPITVTDPEAKSDITVISSVLTWQAYNQWGGYSLYKGPNLKRVSRSAVVSFNRPYDGDGSGQFRYMELPVLRLAEKLGLDLNYITDLELNSDANSLRNTKSILYGGHGEYWTSEMRLYLQNAINRGVNLVSLGGNAGYNRPRLQSNDREMVMWRGAQADPKRTDPILATVSWRSSPINKSESLLLGSQYVGLGVDGDYTIAHSTRWPFNVMKHPELLKNIVGREVDSPLYAPGPAVEELARSSINLHGRAITTMATYYTNAKGAGILDIGTNGWTCAMDDICPWHPNISKETQLDARLVTEEILIGIAKGPLGLWRPAITDIPARTALLSVAH</sequence>
<dbReference type="EMBL" id="CAFBQX010000003">
    <property type="protein sequence ID" value="CAB5072196.1"/>
    <property type="molecule type" value="Genomic_DNA"/>
</dbReference>
<evidence type="ECO:0000313" key="2">
    <source>
        <dbReference type="EMBL" id="CAB4335290.1"/>
    </source>
</evidence>
<organism evidence="3">
    <name type="scientific">freshwater metagenome</name>
    <dbReference type="NCBI Taxonomy" id="449393"/>
    <lineage>
        <taxon>unclassified sequences</taxon>
        <taxon>metagenomes</taxon>
        <taxon>ecological metagenomes</taxon>
    </lineage>
</organism>
<evidence type="ECO:0000313" key="9">
    <source>
        <dbReference type="EMBL" id="CAB4968494.1"/>
    </source>
</evidence>
<evidence type="ECO:0000313" key="4">
    <source>
        <dbReference type="EMBL" id="CAB4716206.1"/>
    </source>
</evidence>
<feature type="domain" description="N,N-dimethylformamidase beta subunit-like C-terminal" evidence="1">
    <location>
        <begin position="185"/>
        <end position="539"/>
    </location>
</feature>
<dbReference type="EMBL" id="CAEZZW010000003">
    <property type="protein sequence ID" value="CAB4779124.1"/>
    <property type="molecule type" value="Genomic_DNA"/>
</dbReference>
<dbReference type="Pfam" id="PF20254">
    <property type="entry name" value="DMFA2_C"/>
    <property type="match status" value="1"/>
</dbReference>
<proteinExistence type="predicted"/>
<gene>
    <name evidence="3" type="ORF">UFOPK2510_00792</name>
    <name evidence="4" type="ORF">UFOPK2718_00144</name>
    <name evidence="5" type="ORF">UFOPK2936_00760</name>
    <name evidence="6" type="ORF">UFOPK3174_00315</name>
    <name evidence="7" type="ORF">UFOPK3328_00091</name>
    <name evidence="8" type="ORF">UFOPK3779_00091</name>
    <name evidence="9" type="ORF">UFOPK3913_00117</name>
    <name evidence="2" type="ORF">UFOPK4107_00548</name>
    <name evidence="10" type="ORF">UFOPK4403_00736</name>
</gene>
<evidence type="ECO:0000313" key="6">
    <source>
        <dbReference type="EMBL" id="CAB4822374.1"/>
    </source>
</evidence>